<dbReference type="Proteomes" id="UP000709295">
    <property type="component" value="Unassembled WGS sequence"/>
</dbReference>
<reference evidence="1" key="1">
    <citation type="submission" date="2021-01" db="EMBL/GenBank/DDBJ databases">
        <title>Phytophthora aleatoria, a newly-described species from Pinus radiata is distinct from Phytophthora cactorum isolates based on comparative genomics.</title>
        <authorList>
            <person name="Mcdougal R."/>
            <person name="Panda P."/>
            <person name="Williams N."/>
            <person name="Studholme D.J."/>
        </authorList>
    </citation>
    <scope>NUCLEOTIDE SEQUENCE</scope>
    <source>
        <strain evidence="1">NZFS 4037</strain>
    </source>
</reference>
<evidence type="ECO:0000313" key="2">
    <source>
        <dbReference type="Proteomes" id="UP000709295"/>
    </source>
</evidence>
<dbReference type="AlphaFoldDB" id="A0A8J5LV90"/>
<protein>
    <submittedName>
        <fullName evidence="1">Uncharacterized protein</fullName>
    </submittedName>
</protein>
<dbReference type="EMBL" id="JAENGY010002680">
    <property type="protein sequence ID" value="KAG6943516.1"/>
    <property type="molecule type" value="Genomic_DNA"/>
</dbReference>
<sequence length="75" mass="8526">MYSTARCLPGGVCFIFGLTLWVEEEVGLQTLYMLGLVEHILRFGSNQWNAVQIQYEATGEPSIVEPLPRRLERVV</sequence>
<accession>A0A8J5LV90</accession>
<proteinExistence type="predicted"/>
<gene>
    <name evidence="1" type="ORF">JG688_00017568</name>
</gene>
<keyword evidence="2" id="KW-1185">Reference proteome</keyword>
<name>A0A8J5LV90_9STRA</name>
<comment type="caution">
    <text evidence="1">The sequence shown here is derived from an EMBL/GenBank/DDBJ whole genome shotgun (WGS) entry which is preliminary data.</text>
</comment>
<evidence type="ECO:0000313" key="1">
    <source>
        <dbReference type="EMBL" id="KAG6943516.1"/>
    </source>
</evidence>
<organism evidence="1 2">
    <name type="scientific">Phytophthora aleatoria</name>
    <dbReference type="NCBI Taxonomy" id="2496075"/>
    <lineage>
        <taxon>Eukaryota</taxon>
        <taxon>Sar</taxon>
        <taxon>Stramenopiles</taxon>
        <taxon>Oomycota</taxon>
        <taxon>Peronosporomycetes</taxon>
        <taxon>Peronosporales</taxon>
        <taxon>Peronosporaceae</taxon>
        <taxon>Phytophthora</taxon>
    </lineage>
</organism>